<organism evidence="3 4">
    <name type="scientific">Marinihelvus fidelis</name>
    <dbReference type="NCBI Taxonomy" id="2613842"/>
    <lineage>
        <taxon>Bacteria</taxon>
        <taxon>Pseudomonadati</taxon>
        <taxon>Pseudomonadota</taxon>
        <taxon>Gammaproteobacteria</taxon>
        <taxon>Chromatiales</taxon>
        <taxon>Wenzhouxiangellaceae</taxon>
        <taxon>Marinihelvus</taxon>
    </lineage>
</organism>
<reference evidence="3 4" key="1">
    <citation type="submission" date="2019-09" db="EMBL/GenBank/DDBJ databases">
        <title>Wenzhouxiangella sp. Genome sequencing and assembly.</title>
        <authorList>
            <person name="Zhang R."/>
        </authorList>
    </citation>
    <scope>NUCLEOTIDE SEQUENCE [LARGE SCALE GENOMIC DNA]</scope>
    <source>
        <strain evidence="3 4">W260</strain>
    </source>
</reference>
<comment type="caution">
    <text evidence="3">The sequence shown here is derived from an EMBL/GenBank/DDBJ whole genome shotgun (WGS) entry which is preliminary data.</text>
</comment>
<feature type="domain" description="Alginate export" evidence="2">
    <location>
        <begin position="109"/>
        <end position="165"/>
    </location>
</feature>
<evidence type="ECO:0000256" key="1">
    <source>
        <dbReference type="SAM" id="SignalP"/>
    </source>
</evidence>
<feature type="signal peptide" evidence="1">
    <location>
        <begin position="1"/>
        <end position="21"/>
    </location>
</feature>
<proteinExistence type="predicted"/>
<keyword evidence="4" id="KW-1185">Reference proteome</keyword>
<feature type="chain" id="PRO_5024402299" description="Alginate export domain-containing protein" evidence="1">
    <location>
        <begin position="22"/>
        <end position="403"/>
    </location>
</feature>
<evidence type="ECO:0000259" key="2">
    <source>
        <dbReference type="Pfam" id="PF13372"/>
    </source>
</evidence>
<gene>
    <name evidence="3" type="ORF">F3N42_14285</name>
</gene>
<dbReference type="EMBL" id="VYXP01000011">
    <property type="protein sequence ID" value="KAA9129817.1"/>
    <property type="molecule type" value="Genomic_DNA"/>
</dbReference>
<dbReference type="Gene3D" id="2.40.160.10">
    <property type="entry name" value="Porin"/>
    <property type="match status" value="1"/>
</dbReference>
<name>A0A5N0T6Q0_9GAMM</name>
<evidence type="ECO:0000313" key="4">
    <source>
        <dbReference type="Proteomes" id="UP000325372"/>
    </source>
</evidence>
<dbReference type="RefSeq" id="WP_150865241.1">
    <property type="nucleotide sequence ID" value="NZ_VYXP01000011.1"/>
</dbReference>
<keyword evidence="1" id="KW-0732">Signal</keyword>
<evidence type="ECO:0000313" key="3">
    <source>
        <dbReference type="EMBL" id="KAA9129817.1"/>
    </source>
</evidence>
<accession>A0A5N0T6Q0</accession>
<dbReference type="Pfam" id="PF13372">
    <property type="entry name" value="Alginate_exp"/>
    <property type="match status" value="1"/>
</dbReference>
<dbReference type="InterPro" id="IPR023614">
    <property type="entry name" value="Porin_dom_sf"/>
</dbReference>
<dbReference type="AlphaFoldDB" id="A0A5N0T6Q0"/>
<dbReference type="Proteomes" id="UP000325372">
    <property type="component" value="Unassembled WGS sequence"/>
</dbReference>
<dbReference type="SUPFAM" id="SSF56935">
    <property type="entry name" value="Porins"/>
    <property type="match status" value="1"/>
</dbReference>
<dbReference type="InterPro" id="IPR025388">
    <property type="entry name" value="Alginate_export_dom"/>
</dbReference>
<sequence>MNRTCTFTIALALATAVPALAEESSTLGEAVTGGKLIADFNLRLETVEQDNALKDATALTLRSILGWQTGAWHGFSAGAAFHDSRPVFGVSDYSVPQTGYKPGEYSVIADPETTEVDQAWLQYASGEFSVRAGRQVINLDDQRFVGSVGWRQDRQTFDAAQVKWSPAEKVTLLYAYLDKRNRIFAKDQDIDSSDHLLNASWKTSVGTLTGFGYLLENDDVSADGPDTWGLRFNGKRQLDGFGFLYAASWATQSADDGPVSVDADYLFFEAGAAFETLTVKAGYEVLGSDNGVYGFSTPLATLHKFNGWSDQFLSTPAEGLRDLYASLSGKLLGGGWTVAWHDFEADQSSAAVSDFGSELDLVYTRKFADHFTAGLKYARFDAGPTAGGRVDTDKFWAWIGAAF</sequence>
<protein>
    <recommendedName>
        <fullName evidence="2">Alginate export domain-containing protein</fullName>
    </recommendedName>
</protein>